<feature type="chain" id="PRO_5009182257" evidence="1">
    <location>
        <begin position="21"/>
        <end position="178"/>
    </location>
</feature>
<dbReference type="EMBL" id="MDCO01000012">
    <property type="protein sequence ID" value="OEJ14201.1"/>
    <property type="molecule type" value="Genomic_DNA"/>
</dbReference>
<protein>
    <submittedName>
        <fullName evidence="2">Uncharacterized protein</fullName>
    </submittedName>
</protein>
<feature type="signal peptide" evidence="1">
    <location>
        <begin position="1"/>
        <end position="20"/>
    </location>
</feature>
<organism evidence="2 3">
    <name type="scientific">Brachyspira hampsonii</name>
    <dbReference type="NCBI Taxonomy" id="1287055"/>
    <lineage>
        <taxon>Bacteria</taxon>
        <taxon>Pseudomonadati</taxon>
        <taxon>Spirochaetota</taxon>
        <taxon>Spirochaetia</taxon>
        <taxon>Brachyspirales</taxon>
        <taxon>Brachyspiraceae</taxon>
        <taxon>Brachyspira</taxon>
    </lineage>
</organism>
<dbReference type="AlphaFoldDB" id="A0A1E5NDL6"/>
<evidence type="ECO:0000313" key="3">
    <source>
        <dbReference type="Proteomes" id="UP000095247"/>
    </source>
</evidence>
<evidence type="ECO:0000256" key="1">
    <source>
        <dbReference type="SAM" id="SignalP"/>
    </source>
</evidence>
<accession>A0A1E5NDL6</accession>
<sequence>MKLYAVLFSLLIMLMVSCTKNTGVIVTNPYSNLVLDKIRYGNFKGVSLDGNTLTITGSQNNNNGTYQYYDYFLSLFSMFKDGNGNTLLVVPLGEKVNIVKVKQEGLELLQLLMNSNNPEYKKVLGNLSKQAMENNGQIDTTKTDEIFKGVNLPETERNKLEDLLIKSKDDFISSESII</sequence>
<reference evidence="2 3" key="1">
    <citation type="submission" date="2016-08" db="EMBL/GenBank/DDBJ databases">
        <title>Characterization and recognition of Brachyspira hampsonii sp. nov., a novel intestinal spirochete that is pathogenic to pigs.</title>
        <authorList>
            <person name="Mirajkar N."/>
            <person name="La T."/>
            <person name="Phillips N."/>
            <person name="Hampson D."/>
            <person name="Gebhart C."/>
        </authorList>
    </citation>
    <scope>NUCLEOTIDE SEQUENCE [LARGE SCALE GENOMIC DNA]</scope>
    <source>
        <strain evidence="2 3">P280/1</strain>
    </source>
</reference>
<dbReference type="PROSITE" id="PS51257">
    <property type="entry name" value="PROKAR_LIPOPROTEIN"/>
    <property type="match status" value="1"/>
</dbReference>
<comment type="caution">
    <text evidence="2">The sequence shown here is derived from an EMBL/GenBank/DDBJ whole genome shotgun (WGS) entry which is preliminary data.</text>
</comment>
<dbReference type="Proteomes" id="UP000095247">
    <property type="component" value="Unassembled WGS sequence"/>
</dbReference>
<keyword evidence="1" id="KW-0732">Signal</keyword>
<name>A0A1E5NDL6_9SPIR</name>
<proteinExistence type="predicted"/>
<evidence type="ECO:0000313" key="2">
    <source>
        <dbReference type="EMBL" id="OEJ14201.1"/>
    </source>
</evidence>
<gene>
    <name evidence="2" type="ORF">BFL38_04760</name>
</gene>